<organism evidence="3 4">
    <name type="scientific">[Pantoea] beijingensis</name>
    <dbReference type="NCBI Taxonomy" id="1324864"/>
    <lineage>
        <taxon>Bacteria</taxon>
        <taxon>Pseudomonadati</taxon>
        <taxon>Pseudomonadota</taxon>
        <taxon>Gammaproteobacteria</taxon>
        <taxon>Enterobacterales</taxon>
        <taxon>Erwiniaceae</taxon>
        <taxon>Erwinia</taxon>
    </lineage>
</organism>
<dbReference type="NCBIfam" id="NF008628">
    <property type="entry name" value="PRK11616.1"/>
    <property type="match status" value="1"/>
</dbReference>
<dbReference type="InterPro" id="IPR010780">
    <property type="entry name" value="DUF1375"/>
</dbReference>
<evidence type="ECO:0000256" key="1">
    <source>
        <dbReference type="SAM" id="MobiDB-lite"/>
    </source>
</evidence>
<dbReference type="Pfam" id="PF07119">
    <property type="entry name" value="DUF1375"/>
    <property type="match status" value="1"/>
</dbReference>
<dbReference type="RefSeq" id="WP_164877259.1">
    <property type="nucleotide sequence ID" value="NZ_CP071409.1"/>
</dbReference>
<reference evidence="3 4" key="1">
    <citation type="submission" date="2014-04" db="EMBL/GenBank/DDBJ databases">
        <title>Draft genome sequence of Pantoea beijingensis strain LMG 27579, an emerging pathogen to Pleurotus eryngii with potential industrial application.</title>
        <authorList>
            <person name="Xu F."/>
            <person name="Liu Y."/>
            <person name="Wang S."/>
            <person name="Yin Y."/>
            <person name="Ma Y."/>
            <person name="Zhao S."/>
            <person name="Rong C."/>
        </authorList>
    </citation>
    <scope>NUCLEOTIDE SEQUENCE [LARGE SCALE GENOMIC DNA]</scope>
    <source>
        <strain evidence="3 4">LMG 27579</strain>
    </source>
</reference>
<name>A0A443IH25_9GAMM</name>
<dbReference type="EMBL" id="JMEE01000002">
    <property type="protein sequence ID" value="RWR03342.1"/>
    <property type="molecule type" value="Genomic_DNA"/>
</dbReference>
<dbReference type="PROSITE" id="PS51257">
    <property type="entry name" value="PROKAR_LIPOPROTEIN"/>
    <property type="match status" value="1"/>
</dbReference>
<proteinExistence type="predicted"/>
<feature type="chain" id="PRO_5019333169" description="YceK/YidQ family lipoprotein" evidence="2">
    <location>
        <begin position="26"/>
        <end position="122"/>
    </location>
</feature>
<feature type="compositionally biased region" description="Basic and acidic residues" evidence="1">
    <location>
        <begin position="83"/>
        <end position="101"/>
    </location>
</feature>
<evidence type="ECO:0008006" key="5">
    <source>
        <dbReference type="Google" id="ProtNLM"/>
    </source>
</evidence>
<accession>A0A443IH25</accession>
<protein>
    <recommendedName>
        <fullName evidence="5">YceK/YidQ family lipoprotein</fullName>
    </recommendedName>
</protein>
<keyword evidence="4" id="KW-1185">Reference proteome</keyword>
<dbReference type="Proteomes" id="UP000288794">
    <property type="component" value="Unassembled WGS sequence"/>
</dbReference>
<sequence length="122" mass="13104">MKAMKKIRLASLFACCCVASTTGCSSVMSHTGASQGYYPGTRASAEMLVNDDTSWAIKPLAAIDLPFSAVMDTLLLPWDYARADDDKSEDSPRERVLKSERISATQDSLSQAAPLAANSPQQ</sequence>
<evidence type="ECO:0000313" key="3">
    <source>
        <dbReference type="EMBL" id="RWR03342.1"/>
    </source>
</evidence>
<dbReference type="AlphaFoldDB" id="A0A443IH25"/>
<evidence type="ECO:0000256" key="2">
    <source>
        <dbReference type="SAM" id="SignalP"/>
    </source>
</evidence>
<keyword evidence="2" id="KW-0732">Signal</keyword>
<feature type="region of interest" description="Disordered" evidence="1">
    <location>
        <begin position="83"/>
        <end position="122"/>
    </location>
</feature>
<evidence type="ECO:0000313" key="4">
    <source>
        <dbReference type="Proteomes" id="UP000288794"/>
    </source>
</evidence>
<comment type="caution">
    <text evidence="3">The sequence shown here is derived from an EMBL/GenBank/DDBJ whole genome shotgun (WGS) entry which is preliminary data.</text>
</comment>
<gene>
    <name evidence="3" type="ORF">ED28_03325</name>
</gene>
<feature type="compositionally biased region" description="Polar residues" evidence="1">
    <location>
        <begin position="102"/>
        <end position="111"/>
    </location>
</feature>
<feature type="signal peptide" evidence="2">
    <location>
        <begin position="1"/>
        <end position="25"/>
    </location>
</feature>